<dbReference type="PROSITE" id="PS52002">
    <property type="entry name" value="SM"/>
    <property type="match status" value="1"/>
</dbReference>
<dbReference type="AlphaFoldDB" id="A0A1R2BV28"/>
<reference evidence="12 13" key="1">
    <citation type="submission" date="2016-11" db="EMBL/GenBank/DDBJ databases">
        <title>The macronuclear genome of Stentor coeruleus: a giant cell with tiny introns.</title>
        <authorList>
            <person name="Slabodnick M."/>
            <person name="Ruby J.G."/>
            <person name="Reiff S.B."/>
            <person name="Swart E.C."/>
            <person name="Gosai S."/>
            <person name="Prabakaran S."/>
            <person name="Witkowska E."/>
            <person name="Larue G.E."/>
            <person name="Fisher S."/>
            <person name="Freeman R.M."/>
            <person name="Gunawardena J."/>
            <person name="Chu W."/>
            <person name="Stover N.A."/>
            <person name="Gregory B.D."/>
            <person name="Nowacki M."/>
            <person name="Derisi J."/>
            <person name="Roy S.W."/>
            <person name="Marshall W.F."/>
            <person name="Sood P."/>
        </authorList>
    </citation>
    <scope>NUCLEOTIDE SEQUENCE [LARGE SCALE GENOMIC DNA]</scope>
    <source>
        <strain evidence="12">WM001</strain>
    </source>
</reference>
<dbReference type="InterPro" id="IPR010920">
    <property type="entry name" value="LSM_dom_sf"/>
</dbReference>
<accession>A0A1R2BV28</accession>
<dbReference type="GO" id="GO:0003723">
    <property type="term" value="F:RNA binding"/>
    <property type="evidence" value="ECO:0007669"/>
    <property type="project" value="UniProtKB-KW"/>
</dbReference>
<dbReference type="GO" id="GO:0005685">
    <property type="term" value="C:U1 snRNP"/>
    <property type="evidence" value="ECO:0007669"/>
    <property type="project" value="TreeGrafter"/>
</dbReference>
<dbReference type="PANTHER" id="PTHR10701:SF0">
    <property type="entry name" value="SMALL NUCLEAR RIBONUCLEOPROTEIN-ASSOCIATED PROTEIN B"/>
    <property type="match status" value="1"/>
</dbReference>
<evidence type="ECO:0000256" key="2">
    <source>
        <dbReference type="ARBA" id="ARBA00004496"/>
    </source>
</evidence>
<dbReference type="SMART" id="SM00651">
    <property type="entry name" value="Sm"/>
    <property type="match status" value="1"/>
</dbReference>
<evidence type="ECO:0000256" key="8">
    <source>
        <dbReference type="ARBA" id="ARBA00023242"/>
    </source>
</evidence>
<evidence type="ECO:0000256" key="9">
    <source>
        <dbReference type="ARBA" id="ARBA00023274"/>
    </source>
</evidence>
<gene>
    <name evidence="12" type="ORF">SteCoe_19090</name>
</gene>
<evidence type="ECO:0000313" key="13">
    <source>
        <dbReference type="Proteomes" id="UP000187209"/>
    </source>
</evidence>
<comment type="similarity">
    <text evidence="3">Belongs to the snRNP SmB/SmN family.</text>
</comment>
<dbReference type="Proteomes" id="UP000187209">
    <property type="component" value="Unassembled WGS sequence"/>
</dbReference>
<dbReference type="GO" id="GO:0000398">
    <property type="term" value="P:mRNA splicing, via spliceosome"/>
    <property type="evidence" value="ECO:0007669"/>
    <property type="project" value="TreeGrafter"/>
</dbReference>
<dbReference type="GO" id="GO:0046540">
    <property type="term" value="C:U4/U6 x U5 tri-snRNP complex"/>
    <property type="evidence" value="ECO:0007669"/>
    <property type="project" value="TreeGrafter"/>
</dbReference>
<dbReference type="GO" id="GO:0005682">
    <property type="term" value="C:U5 snRNP"/>
    <property type="evidence" value="ECO:0007669"/>
    <property type="project" value="TreeGrafter"/>
</dbReference>
<keyword evidence="6" id="KW-0694">RNA-binding</keyword>
<keyword evidence="4" id="KW-0963">Cytoplasm</keyword>
<evidence type="ECO:0000256" key="10">
    <source>
        <dbReference type="ARBA" id="ARBA00041355"/>
    </source>
</evidence>
<dbReference type="GO" id="GO:0005687">
    <property type="term" value="C:U4 snRNP"/>
    <property type="evidence" value="ECO:0007669"/>
    <property type="project" value="TreeGrafter"/>
</dbReference>
<sequence>MSKGGKMLQWINYRVRVTLTDGRQMVGNFLAFDKHMNLVLSDTEEFRKVKPKRAGEPEREQKRMLGMLLLRGENVLSITAEAPPPPQVKRPGESILMASAMQEQN</sequence>
<keyword evidence="9" id="KW-0687">Ribonucleoprotein</keyword>
<dbReference type="GO" id="GO:0005737">
    <property type="term" value="C:cytoplasm"/>
    <property type="evidence" value="ECO:0007669"/>
    <property type="project" value="UniProtKB-SubCell"/>
</dbReference>
<dbReference type="Gene3D" id="2.30.30.100">
    <property type="match status" value="1"/>
</dbReference>
<evidence type="ECO:0000259" key="11">
    <source>
        <dbReference type="PROSITE" id="PS52002"/>
    </source>
</evidence>
<evidence type="ECO:0000256" key="4">
    <source>
        <dbReference type="ARBA" id="ARBA00022490"/>
    </source>
</evidence>
<proteinExistence type="inferred from homology"/>
<evidence type="ECO:0000256" key="7">
    <source>
        <dbReference type="ARBA" id="ARBA00023187"/>
    </source>
</evidence>
<dbReference type="InterPro" id="IPR001163">
    <property type="entry name" value="Sm_dom_euk/arc"/>
</dbReference>
<feature type="domain" description="Sm" evidence="11">
    <location>
        <begin position="2"/>
        <end position="84"/>
    </location>
</feature>
<dbReference type="OrthoDB" id="2020720at2759"/>
<evidence type="ECO:0000313" key="12">
    <source>
        <dbReference type="EMBL" id="OMJ80606.1"/>
    </source>
</evidence>
<dbReference type="GO" id="GO:0071004">
    <property type="term" value="C:U2-type prespliceosome"/>
    <property type="evidence" value="ECO:0007669"/>
    <property type="project" value="TreeGrafter"/>
</dbReference>
<dbReference type="PANTHER" id="PTHR10701">
    <property type="entry name" value="SMALL NUCLEAR RIBONUCLEOPROTEIN-ASSOCIATED PROTEIN B AND N"/>
    <property type="match status" value="1"/>
</dbReference>
<keyword evidence="7" id="KW-0508">mRNA splicing</keyword>
<dbReference type="GO" id="GO:0005686">
    <property type="term" value="C:U2 snRNP"/>
    <property type="evidence" value="ECO:0007669"/>
    <property type="project" value="TreeGrafter"/>
</dbReference>
<keyword evidence="8" id="KW-0539">Nucleus</keyword>
<dbReference type="GO" id="GO:0071013">
    <property type="term" value="C:catalytic step 2 spliceosome"/>
    <property type="evidence" value="ECO:0007669"/>
    <property type="project" value="TreeGrafter"/>
</dbReference>
<comment type="subcellular location">
    <subcellularLocation>
        <location evidence="2">Cytoplasm</location>
    </subcellularLocation>
    <subcellularLocation>
        <location evidence="1">Nucleus</location>
    </subcellularLocation>
</comment>
<dbReference type="EMBL" id="MPUH01000416">
    <property type="protein sequence ID" value="OMJ80606.1"/>
    <property type="molecule type" value="Genomic_DNA"/>
</dbReference>
<name>A0A1R2BV28_9CILI</name>
<dbReference type="GO" id="GO:0070990">
    <property type="term" value="F:snRNP binding"/>
    <property type="evidence" value="ECO:0007669"/>
    <property type="project" value="TreeGrafter"/>
</dbReference>
<dbReference type="SUPFAM" id="SSF50182">
    <property type="entry name" value="Sm-like ribonucleoproteins"/>
    <property type="match status" value="1"/>
</dbReference>
<evidence type="ECO:0000256" key="5">
    <source>
        <dbReference type="ARBA" id="ARBA00022664"/>
    </source>
</evidence>
<keyword evidence="13" id="KW-1185">Reference proteome</keyword>
<protein>
    <recommendedName>
        <fullName evidence="10">Sm protein B</fullName>
    </recommendedName>
</protein>
<evidence type="ECO:0000256" key="6">
    <source>
        <dbReference type="ARBA" id="ARBA00022884"/>
    </source>
</evidence>
<keyword evidence="5" id="KW-0507">mRNA processing</keyword>
<comment type="caution">
    <text evidence="12">The sequence shown here is derived from an EMBL/GenBank/DDBJ whole genome shotgun (WGS) entry which is preliminary data.</text>
</comment>
<dbReference type="Pfam" id="PF01423">
    <property type="entry name" value="LSM"/>
    <property type="match status" value="1"/>
</dbReference>
<evidence type="ECO:0000256" key="1">
    <source>
        <dbReference type="ARBA" id="ARBA00004123"/>
    </source>
</evidence>
<dbReference type="CDD" id="cd01717">
    <property type="entry name" value="Sm_B"/>
    <property type="match status" value="1"/>
</dbReference>
<dbReference type="InterPro" id="IPR047575">
    <property type="entry name" value="Sm"/>
</dbReference>
<organism evidence="12 13">
    <name type="scientific">Stentor coeruleus</name>
    <dbReference type="NCBI Taxonomy" id="5963"/>
    <lineage>
        <taxon>Eukaryota</taxon>
        <taxon>Sar</taxon>
        <taxon>Alveolata</taxon>
        <taxon>Ciliophora</taxon>
        <taxon>Postciliodesmatophora</taxon>
        <taxon>Heterotrichea</taxon>
        <taxon>Heterotrichida</taxon>
        <taxon>Stentoridae</taxon>
        <taxon>Stentor</taxon>
    </lineage>
</organism>
<dbReference type="InterPro" id="IPR050914">
    <property type="entry name" value="snRNP_SmB/NAA38-like"/>
</dbReference>
<evidence type="ECO:0000256" key="3">
    <source>
        <dbReference type="ARBA" id="ARBA00009123"/>
    </source>
</evidence>